<dbReference type="AlphaFoldDB" id="A0A370S199"/>
<evidence type="ECO:0000313" key="5">
    <source>
        <dbReference type="EMBL" id="RDL13441.1"/>
    </source>
</evidence>
<dbReference type="RefSeq" id="WP_181818554.1">
    <property type="nucleotide sequence ID" value="NZ_QRAV01000025.1"/>
</dbReference>
<dbReference type="GO" id="GO:0003677">
    <property type="term" value="F:DNA binding"/>
    <property type="evidence" value="ECO:0007669"/>
    <property type="project" value="UniProtKB-KW"/>
</dbReference>
<dbReference type="Pfam" id="PF00717">
    <property type="entry name" value="Peptidase_S24"/>
    <property type="match status" value="1"/>
</dbReference>
<dbReference type="InterPro" id="IPR015927">
    <property type="entry name" value="Peptidase_S24_S26A/B/C"/>
</dbReference>
<dbReference type="CDD" id="cd06529">
    <property type="entry name" value="S24_LexA-like"/>
    <property type="match status" value="1"/>
</dbReference>
<protein>
    <submittedName>
        <fullName evidence="5">Phage repressor protein C with HTH and peptisase S24 domain</fullName>
    </submittedName>
</protein>
<proteinExistence type="predicted"/>
<keyword evidence="1" id="KW-0805">Transcription regulation</keyword>
<dbReference type="Proteomes" id="UP000255365">
    <property type="component" value="Unassembled WGS sequence"/>
</dbReference>
<dbReference type="SUPFAM" id="SSF51306">
    <property type="entry name" value="LexA/Signal peptidase"/>
    <property type="match status" value="1"/>
</dbReference>
<dbReference type="PANTHER" id="PTHR40661:SF3">
    <property type="entry name" value="FELS-1 PROPHAGE TRANSCRIPTIONAL REGULATOR"/>
    <property type="match status" value="1"/>
</dbReference>
<feature type="domain" description="Peptidase S24/S26A/S26B/S26C" evidence="4">
    <location>
        <begin position="130"/>
        <end position="235"/>
    </location>
</feature>
<comment type="caution">
    <text evidence="5">The sequence shown here is derived from an EMBL/GenBank/DDBJ whole genome shotgun (WGS) entry which is preliminary data.</text>
</comment>
<dbReference type="InterPro" id="IPR036286">
    <property type="entry name" value="LexA/Signal_pep-like_sf"/>
</dbReference>
<evidence type="ECO:0000313" key="6">
    <source>
        <dbReference type="Proteomes" id="UP000255365"/>
    </source>
</evidence>
<evidence type="ECO:0000256" key="3">
    <source>
        <dbReference type="ARBA" id="ARBA00023163"/>
    </source>
</evidence>
<dbReference type="Gene3D" id="2.10.109.10">
    <property type="entry name" value="Umud Fragment, subunit A"/>
    <property type="match status" value="1"/>
</dbReference>
<evidence type="ECO:0000256" key="2">
    <source>
        <dbReference type="ARBA" id="ARBA00023125"/>
    </source>
</evidence>
<dbReference type="EMBL" id="QRAV01000025">
    <property type="protein sequence ID" value="RDL13441.1"/>
    <property type="molecule type" value="Genomic_DNA"/>
</dbReference>
<evidence type="ECO:0000259" key="4">
    <source>
        <dbReference type="Pfam" id="PF00717"/>
    </source>
</evidence>
<accession>A0A370S199</accession>
<organism evidence="5 6">
    <name type="scientific">Pseudomonas jessenii</name>
    <dbReference type="NCBI Taxonomy" id="77298"/>
    <lineage>
        <taxon>Bacteria</taxon>
        <taxon>Pseudomonadati</taxon>
        <taxon>Pseudomonadota</taxon>
        <taxon>Gammaproteobacteria</taxon>
        <taxon>Pseudomonadales</taxon>
        <taxon>Pseudomonadaceae</taxon>
        <taxon>Pseudomonas</taxon>
    </lineage>
</organism>
<gene>
    <name evidence="5" type="ORF">DEU51_12538</name>
</gene>
<keyword evidence="2" id="KW-0238">DNA-binding</keyword>
<sequence length="244" mass="27088">MDLRDVRRHNLQKLMDKEFGVGTRGAQSRLAEKLGKPQNYISRCLSSPDKDGSKSIGEDMAREVESAFGLPRYALDSIQLDTNETINVEGLPSGLAQKIKSYRSVVAVKRFDIAASMGPGTEPPEMNMVVENMSLDANWVRQNLTYTKIDNLKLISGRGDSMAPTIRSGDAVLVDSGVTSVESDAIYFFLMRGQLQIKRIQRGLDGLTIISDNGQYPPLEIPGDREGDIQVLAQIIYWWTGRSF</sequence>
<evidence type="ECO:0000256" key="1">
    <source>
        <dbReference type="ARBA" id="ARBA00023015"/>
    </source>
</evidence>
<name>A0A370S199_PSEJE</name>
<dbReference type="PANTHER" id="PTHR40661">
    <property type="match status" value="1"/>
</dbReference>
<reference evidence="5 6" key="1">
    <citation type="submission" date="2018-07" db="EMBL/GenBank/DDBJ databases">
        <title>Genome sequencing of rice bacterial endophytes.</title>
        <authorList>
            <person name="Venturi V."/>
        </authorList>
    </citation>
    <scope>NUCLEOTIDE SEQUENCE [LARGE SCALE GENOMIC DNA]</scope>
    <source>
        <strain evidence="5 6">E2333</strain>
    </source>
</reference>
<keyword evidence="3" id="KW-0804">Transcription</keyword>
<dbReference type="InterPro" id="IPR039418">
    <property type="entry name" value="LexA-like"/>
</dbReference>